<protein>
    <recommendedName>
        <fullName evidence="1">Antitoxin Xre/MbcA/ParS-like toxin-binding domain-containing protein</fullName>
    </recommendedName>
</protein>
<sequence>MASENLAKLRGEVYDEILEFFSSDRLEAEQWCKRRVRGLGYISPEEAMQSEEGLLRLRTLLGRLQHGIPT</sequence>
<dbReference type="RefSeq" id="WP_153739859.1">
    <property type="nucleotide sequence ID" value="NZ_WBMP01000001.1"/>
</dbReference>
<proteinExistence type="predicted"/>
<comment type="caution">
    <text evidence="2">The sequence shown here is derived from an EMBL/GenBank/DDBJ whole genome shotgun (WGS) entry which is preliminary data.</text>
</comment>
<accession>A0A833JWS4</accession>
<feature type="domain" description="Antitoxin Xre/MbcA/ParS-like toxin-binding" evidence="1">
    <location>
        <begin position="24"/>
        <end position="67"/>
    </location>
</feature>
<evidence type="ECO:0000313" key="3">
    <source>
        <dbReference type="Proteomes" id="UP000469950"/>
    </source>
</evidence>
<dbReference type="Proteomes" id="UP000469950">
    <property type="component" value="Unassembled WGS sequence"/>
</dbReference>
<evidence type="ECO:0000313" key="2">
    <source>
        <dbReference type="EMBL" id="KAE8547600.1"/>
    </source>
</evidence>
<dbReference type="InterPro" id="IPR024467">
    <property type="entry name" value="Xre/MbcA/ParS-like_toxin-bd"/>
</dbReference>
<gene>
    <name evidence="2" type="ORF">F6453_0492</name>
</gene>
<reference evidence="2 3" key="1">
    <citation type="submission" date="2019-10" db="EMBL/GenBank/DDBJ databases">
        <title>Draft genome sequence of Marinobacter hydrocarbonoclasticus NCT7M from the microbiome of the marine copepod.</title>
        <authorList>
            <person name="Nuttall R."/>
            <person name="Sharma G."/>
            <person name="Moisander P."/>
        </authorList>
    </citation>
    <scope>NUCLEOTIDE SEQUENCE [LARGE SCALE GENOMIC DNA]</scope>
    <source>
        <strain evidence="2 3">NCT7M</strain>
    </source>
</reference>
<evidence type="ECO:0000259" key="1">
    <source>
        <dbReference type="Pfam" id="PF09722"/>
    </source>
</evidence>
<organism evidence="2 3">
    <name type="scientific">Marinobacter nauticus</name>
    <name type="common">Marinobacter hydrocarbonoclasticus</name>
    <name type="synonym">Marinobacter aquaeolei</name>
    <dbReference type="NCBI Taxonomy" id="2743"/>
    <lineage>
        <taxon>Bacteria</taxon>
        <taxon>Pseudomonadati</taxon>
        <taxon>Pseudomonadota</taxon>
        <taxon>Gammaproteobacteria</taxon>
        <taxon>Pseudomonadales</taxon>
        <taxon>Marinobacteraceae</taxon>
        <taxon>Marinobacter</taxon>
    </lineage>
</organism>
<dbReference type="AlphaFoldDB" id="A0A833JWS4"/>
<dbReference type="EMBL" id="WBMP01000001">
    <property type="protein sequence ID" value="KAE8547600.1"/>
    <property type="molecule type" value="Genomic_DNA"/>
</dbReference>
<name>A0A833JWS4_MARNT</name>
<dbReference type="Pfam" id="PF09722">
    <property type="entry name" value="Xre_MbcA_ParS_C"/>
    <property type="match status" value="1"/>
</dbReference>